<protein>
    <submittedName>
        <fullName evidence="13">Zinc finger protein</fullName>
    </submittedName>
</protein>
<evidence type="ECO:0000256" key="3">
    <source>
        <dbReference type="ARBA" id="ARBA00022737"/>
    </source>
</evidence>
<dbReference type="GO" id="GO:0000978">
    <property type="term" value="F:RNA polymerase II cis-regulatory region sequence-specific DNA binding"/>
    <property type="evidence" value="ECO:0007669"/>
    <property type="project" value="TreeGrafter"/>
</dbReference>
<dbReference type="InterPro" id="IPR013087">
    <property type="entry name" value="Znf_C2H2_type"/>
</dbReference>
<feature type="domain" description="C2H2-type" evidence="11">
    <location>
        <begin position="578"/>
        <end position="606"/>
    </location>
</feature>
<feature type="domain" description="C2H2-type" evidence="11">
    <location>
        <begin position="491"/>
        <end position="518"/>
    </location>
</feature>
<feature type="region of interest" description="Disordered" evidence="10">
    <location>
        <begin position="1"/>
        <end position="38"/>
    </location>
</feature>
<feature type="domain" description="C2H2-type" evidence="11">
    <location>
        <begin position="110"/>
        <end position="137"/>
    </location>
</feature>
<dbReference type="FunFam" id="3.30.160.60:FF:001289">
    <property type="entry name" value="Zinc finger protein 574"/>
    <property type="match status" value="1"/>
</dbReference>
<dbReference type="GO" id="GO:0000981">
    <property type="term" value="F:DNA-binding transcription factor activity, RNA polymerase II-specific"/>
    <property type="evidence" value="ECO:0007669"/>
    <property type="project" value="TreeGrafter"/>
</dbReference>
<dbReference type="PANTHER" id="PTHR23235">
    <property type="entry name" value="KRUEPPEL-LIKE TRANSCRIPTION FACTOR"/>
    <property type="match status" value="1"/>
</dbReference>
<keyword evidence="8" id="KW-0539">Nucleus</keyword>
<proteinExistence type="predicted"/>
<evidence type="ECO:0000259" key="11">
    <source>
        <dbReference type="PROSITE" id="PS50157"/>
    </source>
</evidence>
<evidence type="ECO:0000256" key="4">
    <source>
        <dbReference type="ARBA" id="ARBA00022771"/>
    </source>
</evidence>
<evidence type="ECO:0000313" key="13">
    <source>
        <dbReference type="WBParaSite" id="Csp11.Scaffold630.g17325.t2"/>
    </source>
</evidence>
<dbReference type="STRING" id="1561998.A0A1I7UM28"/>
<keyword evidence="7" id="KW-0804">Transcription</keyword>
<organism evidence="12 13">
    <name type="scientific">Caenorhabditis tropicalis</name>
    <dbReference type="NCBI Taxonomy" id="1561998"/>
    <lineage>
        <taxon>Eukaryota</taxon>
        <taxon>Metazoa</taxon>
        <taxon>Ecdysozoa</taxon>
        <taxon>Nematoda</taxon>
        <taxon>Chromadorea</taxon>
        <taxon>Rhabditida</taxon>
        <taxon>Rhabditina</taxon>
        <taxon>Rhabditomorpha</taxon>
        <taxon>Rhabditoidea</taxon>
        <taxon>Rhabditidae</taxon>
        <taxon>Peloderinae</taxon>
        <taxon>Caenorhabditis</taxon>
    </lineage>
</organism>
<dbReference type="Pfam" id="PF00096">
    <property type="entry name" value="zf-C2H2"/>
    <property type="match status" value="2"/>
</dbReference>
<dbReference type="eggNOG" id="KOG1721">
    <property type="taxonomic scope" value="Eukaryota"/>
</dbReference>
<evidence type="ECO:0000256" key="10">
    <source>
        <dbReference type="SAM" id="MobiDB-lite"/>
    </source>
</evidence>
<keyword evidence="4 9" id="KW-0863">Zinc-finger</keyword>
<dbReference type="PROSITE" id="PS50157">
    <property type="entry name" value="ZINC_FINGER_C2H2_2"/>
    <property type="match status" value="6"/>
</dbReference>
<evidence type="ECO:0000256" key="7">
    <source>
        <dbReference type="ARBA" id="ARBA00023163"/>
    </source>
</evidence>
<keyword evidence="12" id="KW-1185">Reference proteome</keyword>
<dbReference type="Gene3D" id="3.30.160.60">
    <property type="entry name" value="Classic Zinc Finger"/>
    <property type="match status" value="5"/>
</dbReference>
<dbReference type="FunFam" id="3.30.160.60:FF:002869">
    <property type="entry name" value="Comb gap splice variant cg14"/>
    <property type="match status" value="1"/>
</dbReference>
<dbReference type="SMART" id="SM00355">
    <property type="entry name" value="ZnF_C2H2"/>
    <property type="match status" value="8"/>
</dbReference>
<keyword evidence="2" id="KW-0479">Metal-binding</keyword>
<evidence type="ECO:0000313" key="12">
    <source>
        <dbReference type="Proteomes" id="UP000095282"/>
    </source>
</evidence>
<name>A0A1I7UM28_9PELO</name>
<accession>A0A1I7UM28</accession>
<dbReference type="AlphaFoldDB" id="A0A1I7UM28"/>
<dbReference type="InterPro" id="IPR036236">
    <property type="entry name" value="Znf_C2H2_sf"/>
</dbReference>
<evidence type="ECO:0000256" key="5">
    <source>
        <dbReference type="ARBA" id="ARBA00022833"/>
    </source>
</evidence>
<feature type="domain" description="C2H2-type" evidence="11">
    <location>
        <begin position="82"/>
        <end position="109"/>
    </location>
</feature>
<evidence type="ECO:0000256" key="9">
    <source>
        <dbReference type="PROSITE-ProRule" id="PRU00042"/>
    </source>
</evidence>
<feature type="compositionally biased region" description="Low complexity" evidence="10">
    <location>
        <begin position="19"/>
        <end position="37"/>
    </location>
</feature>
<evidence type="ECO:0000256" key="2">
    <source>
        <dbReference type="ARBA" id="ARBA00022723"/>
    </source>
</evidence>
<evidence type="ECO:0000256" key="6">
    <source>
        <dbReference type="ARBA" id="ARBA00023015"/>
    </source>
</evidence>
<evidence type="ECO:0000256" key="8">
    <source>
        <dbReference type="ARBA" id="ARBA00023242"/>
    </source>
</evidence>
<dbReference type="GO" id="GO:0005634">
    <property type="term" value="C:nucleus"/>
    <property type="evidence" value="ECO:0007669"/>
    <property type="project" value="UniProtKB-SubCell"/>
</dbReference>
<dbReference type="PROSITE" id="PS00028">
    <property type="entry name" value="ZINC_FINGER_C2H2_1"/>
    <property type="match status" value="5"/>
</dbReference>
<comment type="subcellular location">
    <subcellularLocation>
        <location evidence="1">Nucleus</location>
    </subcellularLocation>
</comment>
<dbReference type="PANTHER" id="PTHR23235:SF142">
    <property type="entry name" value="ZINC FINGER PROTEIN 384"/>
    <property type="match status" value="1"/>
</dbReference>
<evidence type="ECO:0000256" key="1">
    <source>
        <dbReference type="ARBA" id="ARBA00004123"/>
    </source>
</evidence>
<feature type="domain" description="C2H2-type" evidence="11">
    <location>
        <begin position="547"/>
        <end position="577"/>
    </location>
</feature>
<feature type="domain" description="C2H2-type" evidence="11">
    <location>
        <begin position="519"/>
        <end position="546"/>
    </location>
</feature>
<dbReference type="SUPFAM" id="SSF57667">
    <property type="entry name" value="beta-beta-alpha zinc fingers"/>
    <property type="match status" value="4"/>
</dbReference>
<keyword evidence="5" id="KW-0862">Zinc</keyword>
<keyword evidence="3" id="KW-0677">Repeat</keyword>
<reference evidence="13" key="1">
    <citation type="submission" date="2016-11" db="UniProtKB">
        <authorList>
            <consortium name="WormBaseParasite"/>
        </authorList>
    </citation>
    <scope>IDENTIFICATION</scope>
</reference>
<dbReference type="GO" id="GO:0008270">
    <property type="term" value="F:zinc ion binding"/>
    <property type="evidence" value="ECO:0007669"/>
    <property type="project" value="UniProtKB-KW"/>
</dbReference>
<dbReference type="Proteomes" id="UP000095282">
    <property type="component" value="Unplaced"/>
</dbReference>
<dbReference type="WBParaSite" id="Csp11.Scaffold630.g17325.t2">
    <property type="protein sequence ID" value="Csp11.Scaffold630.g17325.t2"/>
    <property type="gene ID" value="Csp11.Scaffold630.g17325"/>
</dbReference>
<keyword evidence="6" id="KW-0805">Transcription regulation</keyword>
<sequence>MEQSCSKPRMRPIPQDIHYSSYPINASSSSSSTNSSIFHPPHQLSRLMRPNRHHVESGMFYRRNDPANRAYRMKKRVPAQVYHCVQCNKNIKYPSKITEHIRKHTGEKPHTCGICLQSFSQAHTLKTHMQQHSHEKPYKCAFCPEAFVNIHEKRVHEDDHMHPETIGVHSVLPPFIQVQETTPIDEDTPLFECPEICGFRSYDEAEVIEHIAIGHQDNPYEDVCWDEEDSERNRETVVRREVVERSVRRDPESKIGMNVIPIQNRQIIVREFAQEPEQIYEYFQEQFVPQVSTKALIGPETTTEEVVVSTSYHQNHHHFDEQNAGPSGESIASEQIIYNEETVVAGEEEEGEVISPTDKIIKREVIQEEHIYENMIIHQDIEGIVEENELEDDDEEQERVRVIGNPNPPKRGTKSLRDHHEASAAMTEMILDASTLEMAQPSRHMKQGFPTIGRKTRGKRAENLDWIIDAVAKGVDVSVASPHVRKKPTLHKCEFCGRVDKYPSKIQAHMRTHTGEKPFKCEICGMTFSQKTPMRLHLRRHLDQKPYVCDFDGCKEGFVSGAILKLHVENKHLNKKRYVCRRGCGRVFSSSFNQKHHEKKCSQNTHLTWVEEENGETGDEESNGEYPEDDEEYMDQMMDPTISVSNHQIVEHFVEEPVFLHQ</sequence>